<keyword evidence="4" id="KW-0443">Lipid metabolism</keyword>
<feature type="domain" description="Partial AB-hydrolase lipase" evidence="7">
    <location>
        <begin position="108"/>
        <end position="171"/>
    </location>
</feature>
<feature type="chain" id="PRO_5040150869" evidence="6">
    <location>
        <begin position="22"/>
        <end position="480"/>
    </location>
</feature>
<sequence length="480" mass="54945">MKYQIITILVMVLANISSSRAFNASNHQSTLFPCSTNPSSRYPSVDELLTLQGQEDNVLEWLAETWSHIKPVDGPTTAEEPKPPFCITRDKIADIHQSLQCLKRPLNVSELILKQGYPVEEHSVHTEDGFILGMQRIPHGRRESKADNCRRPAVILQHGLFACSSNWVSNLANQSLAFILADAGYDVWLGNVRGNTYSRLHERYKPHQKEFWYWSWDEMGKYDLPAMVDYTLKVTRHRELFYVGHSQGTTIAFAELSSKHSSLSKKIKLFVALAPVAKVANIFGVFRSIAESSLCCFAKDVLSEVHLYEFLPRTFLVNTLAGETVCAHPKTKFVCEFFFDMMGGYSCAHMNSSRLPVYVGNNPAGTSIYDVEHYCQMVLSDKFQKYNFGPEENLRRYGRLVPPLYHPKNIRVPVAFFSGGKDKLADVTDVEWIRRQLGKRLIYDKFLPSYSHIDFILAIDAQEYVYYDIIDLFKKFEPDM</sequence>
<feature type="signal peptide" evidence="6">
    <location>
        <begin position="1"/>
        <end position="21"/>
    </location>
</feature>
<keyword evidence="2" id="KW-0378">Hydrolase</keyword>
<evidence type="ECO:0000313" key="8">
    <source>
        <dbReference type="EMBL" id="KAJ8022630.1"/>
    </source>
</evidence>
<dbReference type="PANTHER" id="PTHR11005">
    <property type="entry name" value="LYSOSOMAL ACID LIPASE-RELATED"/>
    <property type="match status" value="1"/>
</dbReference>
<dbReference type="Proteomes" id="UP001152320">
    <property type="component" value="Chromosome 20"/>
</dbReference>
<keyword evidence="1 6" id="KW-0732">Signal</keyword>
<comment type="caution">
    <text evidence="8">The sequence shown here is derived from an EMBL/GenBank/DDBJ whole genome shotgun (WGS) entry which is preliminary data.</text>
</comment>
<accession>A0A9Q0YHJ6</accession>
<keyword evidence="5" id="KW-0325">Glycoprotein</keyword>
<evidence type="ECO:0000256" key="4">
    <source>
        <dbReference type="ARBA" id="ARBA00023098"/>
    </source>
</evidence>
<dbReference type="GO" id="GO:0016787">
    <property type="term" value="F:hydrolase activity"/>
    <property type="evidence" value="ECO:0007669"/>
    <property type="project" value="UniProtKB-KW"/>
</dbReference>
<name>A0A9Q0YHJ6_HOLLE</name>
<evidence type="ECO:0000256" key="2">
    <source>
        <dbReference type="ARBA" id="ARBA00022801"/>
    </source>
</evidence>
<dbReference type="GO" id="GO:0016042">
    <property type="term" value="P:lipid catabolic process"/>
    <property type="evidence" value="ECO:0007669"/>
    <property type="project" value="UniProtKB-KW"/>
</dbReference>
<evidence type="ECO:0000256" key="5">
    <source>
        <dbReference type="ARBA" id="ARBA00023180"/>
    </source>
</evidence>
<keyword evidence="9" id="KW-1185">Reference proteome</keyword>
<dbReference type="Gene3D" id="3.40.50.1820">
    <property type="entry name" value="alpha/beta hydrolase"/>
    <property type="match status" value="1"/>
</dbReference>
<evidence type="ECO:0000313" key="9">
    <source>
        <dbReference type="Proteomes" id="UP001152320"/>
    </source>
</evidence>
<evidence type="ECO:0000256" key="1">
    <source>
        <dbReference type="ARBA" id="ARBA00022729"/>
    </source>
</evidence>
<dbReference type="Pfam" id="PF04083">
    <property type="entry name" value="Abhydro_lipase"/>
    <property type="match status" value="1"/>
</dbReference>
<dbReference type="InterPro" id="IPR029058">
    <property type="entry name" value="AB_hydrolase_fold"/>
</dbReference>
<dbReference type="AlphaFoldDB" id="A0A9Q0YHJ6"/>
<reference evidence="8" key="1">
    <citation type="submission" date="2021-10" db="EMBL/GenBank/DDBJ databases">
        <title>Tropical sea cucumber genome reveals ecological adaptation and Cuvierian tubules defense mechanism.</title>
        <authorList>
            <person name="Chen T."/>
        </authorList>
    </citation>
    <scope>NUCLEOTIDE SEQUENCE</scope>
    <source>
        <strain evidence="8">Nanhai2018</strain>
        <tissue evidence="8">Muscle</tissue>
    </source>
</reference>
<keyword evidence="3" id="KW-0442">Lipid degradation</keyword>
<protein>
    <submittedName>
        <fullName evidence="8">Gastric triacylglycerol lipase</fullName>
    </submittedName>
</protein>
<organism evidence="8 9">
    <name type="scientific">Holothuria leucospilota</name>
    <name type="common">Black long sea cucumber</name>
    <name type="synonym">Mertensiothuria leucospilota</name>
    <dbReference type="NCBI Taxonomy" id="206669"/>
    <lineage>
        <taxon>Eukaryota</taxon>
        <taxon>Metazoa</taxon>
        <taxon>Echinodermata</taxon>
        <taxon>Eleutherozoa</taxon>
        <taxon>Echinozoa</taxon>
        <taxon>Holothuroidea</taxon>
        <taxon>Aspidochirotacea</taxon>
        <taxon>Aspidochirotida</taxon>
        <taxon>Holothuriidae</taxon>
        <taxon>Holothuria</taxon>
    </lineage>
</organism>
<evidence type="ECO:0000256" key="3">
    <source>
        <dbReference type="ARBA" id="ARBA00022963"/>
    </source>
</evidence>
<gene>
    <name evidence="8" type="ORF">HOLleu_37586</name>
</gene>
<dbReference type="FunFam" id="3.40.50.1820:FF:000021">
    <property type="entry name" value="Lipase"/>
    <property type="match status" value="1"/>
</dbReference>
<dbReference type="SUPFAM" id="SSF53474">
    <property type="entry name" value="alpha/beta-Hydrolases"/>
    <property type="match status" value="1"/>
</dbReference>
<dbReference type="EMBL" id="JAIZAY010000020">
    <property type="protein sequence ID" value="KAJ8022630.1"/>
    <property type="molecule type" value="Genomic_DNA"/>
</dbReference>
<proteinExistence type="predicted"/>
<dbReference type="OrthoDB" id="9974421at2759"/>
<dbReference type="InterPro" id="IPR006693">
    <property type="entry name" value="AB_hydrolase_lipase"/>
</dbReference>
<evidence type="ECO:0000259" key="7">
    <source>
        <dbReference type="Pfam" id="PF04083"/>
    </source>
</evidence>
<evidence type="ECO:0000256" key="6">
    <source>
        <dbReference type="SAM" id="SignalP"/>
    </source>
</evidence>